<dbReference type="EMBL" id="CAJOBF010030906">
    <property type="protein sequence ID" value="CAF4419613.1"/>
    <property type="molecule type" value="Genomic_DNA"/>
</dbReference>
<protein>
    <submittedName>
        <fullName evidence="1">Uncharacterized protein</fullName>
    </submittedName>
</protein>
<comment type="caution">
    <text evidence="1">The sequence shown here is derived from an EMBL/GenBank/DDBJ whole genome shotgun (WGS) entry which is preliminary data.</text>
</comment>
<gene>
    <name evidence="1" type="ORF">UXM345_LOCUS38723</name>
</gene>
<proteinExistence type="predicted"/>
<name>A0A820QIP2_9BILA</name>
<organism evidence="1 2">
    <name type="scientific">Rotaria magnacalcarata</name>
    <dbReference type="NCBI Taxonomy" id="392030"/>
    <lineage>
        <taxon>Eukaryota</taxon>
        <taxon>Metazoa</taxon>
        <taxon>Spiralia</taxon>
        <taxon>Gnathifera</taxon>
        <taxon>Rotifera</taxon>
        <taxon>Eurotatoria</taxon>
        <taxon>Bdelloidea</taxon>
        <taxon>Philodinida</taxon>
        <taxon>Philodinidae</taxon>
        <taxon>Rotaria</taxon>
    </lineage>
</organism>
<feature type="non-terminal residue" evidence="1">
    <location>
        <position position="1"/>
    </location>
</feature>
<dbReference type="Proteomes" id="UP000663842">
    <property type="component" value="Unassembled WGS sequence"/>
</dbReference>
<evidence type="ECO:0000313" key="2">
    <source>
        <dbReference type="Proteomes" id="UP000663842"/>
    </source>
</evidence>
<sequence length="39" mass="4587">MLAARMLMFFIKYIDPPVSTQDELHFIYVNIIMNNAVAR</sequence>
<accession>A0A820QIP2</accession>
<evidence type="ECO:0000313" key="1">
    <source>
        <dbReference type="EMBL" id="CAF4419613.1"/>
    </source>
</evidence>
<reference evidence="1" key="1">
    <citation type="submission" date="2021-02" db="EMBL/GenBank/DDBJ databases">
        <authorList>
            <person name="Nowell W R."/>
        </authorList>
    </citation>
    <scope>NUCLEOTIDE SEQUENCE</scope>
</reference>
<dbReference type="AlphaFoldDB" id="A0A820QIP2"/>